<dbReference type="EMBL" id="CP141614">
    <property type="protein sequence ID" value="WRP13340.1"/>
    <property type="molecule type" value="Genomic_DNA"/>
</dbReference>
<feature type="domain" description="Flagellar motor switch protein FliG C-terminal" evidence="10">
    <location>
        <begin position="226"/>
        <end position="333"/>
    </location>
</feature>
<evidence type="ECO:0000259" key="10">
    <source>
        <dbReference type="Pfam" id="PF01706"/>
    </source>
</evidence>
<keyword evidence="13" id="KW-0969">Cilium</keyword>
<evidence type="ECO:0000256" key="3">
    <source>
        <dbReference type="ARBA" id="ARBA00010299"/>
    </source>
</evidence>
<dbReference type="InterPro" id="IPR000090">
    <property type="entry name" value="Flg_Motor_Flig"/>
</dbReference>
<dbReference type="InterPro" id="IPR028263">
    <property type="entry name" value="FliG_N"/>
</dbReference>
<dbReference type="PRINTS" id="PR00954">
    <property type="entry name" value="FLGMOTORFLIG"/>
</dbReference>
<dbReference type="InterPro" id="IPR023087">
    <property type="entry name" value="Flg_Motor_Flig_C"/>
</dbReference>
<evidence type="ECO:0000259" key="12">
    <source>
        <dbReference type="Pfam" id="PF14842"/>
    </source>
</evidence>
<organism evidence="13 14">
    <name type="scientific">Geochorda subterranea</name>
    <dbReference type="NCBI Taxonomy" id="3109564"/>
    <lineage>
        <taxon>Bacteria</taxon>
        <taxon>Bacillati</taxon>
        <taxon>Bacillota</taxon>
        <taxon>Limnochordia</taxon>
        <taxon>Limnochordales</taxon>
        <taxon>Geochordaceae</taxon>
        <taxon>Geochorda</taxon>
    </lineage>
</organism>
<feature type="domain" description="Flagellar motor switch protein FliG N-terminal" evidence="12">
    <location>
        <begin position="14"/>
        <end position="116"/>
    </location>
</feature>
<dbReference type="SUPFAM" id="SSF48029">
    <property type="entry name" value="FliG"/>
    <property type="match status" value="2"/>
</dbReference>
<evidence type="ECO:0000313" key="14">
    <source>
        <dbReference type="Proteomes" id="UP001333102"/>
    </source>
</evidence>
<dbReference type="Proteomes" id="UP001333102">
    <property type="component" value="Chromosome"/>
</dbReference>
<feature type="domain" description="Flagellar motor switch protein FliG middle" evidence="11">
    <location>
        <begin position="124"/>
        <end position="198"/>
    </location>
</feature>
<evidence type="ECO:0000256" key="6">
    <source>
        <dbReference type="ARBA" id="ARBA00022500"/>
    </source>
</evidence>
<dbReference type="InterPro" id="IPR011002">
    <property type="entry name" value="FliG_a-hlx"/>
</dbReference>
<evidence type="ECO:0000256" key="2">
    <source>
        <dbReference type="ARBA" id="ARBA00004413"/>
    </source>
</evidence>
<dbReference type="Pfam" id="PF01706">
    <property type="entry name" value="FliG_C"/>
    <property type="match status" value="1"/>
</dbReference>
<sequence>MAMAKAAGRGPQPLSGKQKAAVLLIALGPDVSSHVFKHLREDEIEQLTFEIASVRRVLPEEQEKVLQEFREMMLAQQYITQGGIEYARELLEKALGPQRAVEIIRRLTASLQVRPFDFARRADPQQLFNFIQHEHPQTIALIMAYLQPEQAAAILSSLPPERQVEVARRLATLDRTAPDVLGEIEQALERKLASIVNQDYTSAGGLDAAVEVLNRVDRGTEKTIMEALEEVDPELAEEIKKRMFVFEDIVLLDDRSIQQVLREVDSRDLALALRTASDEVKARIFRNISKRAAEMLREEMEYMGPVRLRDVEEAQGRIVAIIRRLEESGDIIIARGGSEEVLV</sequence>
<dbReference type="Pfam" id="PF14842">
    <property type="entry name" value="FliG_N"/>
    <property type="match status" value="1"/>
</dbReference>
<keyword evidence="7" id="KW-0283">Flagellar rotation</keyword>
<evidence type="ECO:0000256" key="8">
    <source>
        <dbReference type="ARBA" id="ARBA00023136"/>
    </source>
</evidence>
<keyword evidence="8" id="KW-0472">Membrane</keyword>
<keyword evidence="6" id="KW-0145">Chemotaxis</keyword>
<dbReference type="Pfam" id="PF14841">
    <property type="entry name" value="FliG_M"/>
    <property type="match status" value="1"/>
</dbReference>
<proteinExistence type="inferred from homology"/>
<gene>
    <name evidence="13" type="primary">fliG</name>
    <name evidence="13" type="ORF">VLY81_07705</name>
</gene>
<keyword evidence="13" id="KW-0282">Flagellum</keyword>
<dbReference type="Gene3D" id="1.10.220.30">
    <property type="match status" value="3"/>
</dbReference>
<evidence type="ECO:0000256" key="7">
    <source>
        <dbReference type="ARBA" id="ARBA00022779"/>
    </source>
</evidence>
<evidence type="ECO:0000256" key="1">
    <source>
        <dbReference type="ARBA" id="ARBA00004117"/>
    </source>
</evidence>
<evidence type="ECO:0000256" key="5">
    <source>
        <dbReference type="ARBA" id="ARBA00022475"/>
    </source>
</evidence>
<dbReference type="InterPro" id="IPR032779">
    <property type="entry name" value="FliG_M"/>
</dbReference>
<evidence type="ECO:0000256" key="4">
    <source>
        <dbReference type="ARBA" id="ARBA00021870"/>
    </source>
</evidence>
<dbReference type="PIRSF" id="PIRSF003161">
    <property type="entry name" value="FliG"/>
    <property type="match status" value="1"/>
</dbReference>
<comment type="subcellular location">
    <subcellularLocation>
        <location evidence="1">Bacterial flagellum basal body</location>
    </subcellularLocation>
    <subcellularLocation>
        <location evidence="2">Cell membrane</location>
        <topology evidence="2">Peripheral membrane protein</topology>
        <orientation evidence="2">Cytoplasmic side</orientation>
    </subcellularLocation>
</comment>
<dbReference type="NCBIfam" id="TIGR00207">
    <property type="entry name" value="fliG"/>
    <property type="match status" value="1"/>
</dbReference>
<name>A0ABZ1BLC7_9FIRM</name>
<keyword evidence="13" id="KW-0966">Cell projection</keyword>
<dbReference type="PANTHER" id="PTHR30534">
    <property type="entry name" value="FLAGELLAR MOTOR SWITCH PROTEIN FLIG"/>
    <property type="match status" value="1"/>
</dbReference>
<evidence type="ECO:0000256" key="9">
    <source>
        <dbReference type="ARBA" id="ARBA00023143"/>
    </source>
</evidence>
<accession>A0ABZ1BLC7</accession>
<dbReference type="PANTHER" id="PTHR30534:SF0">
    <property type="entry name" value="FLAGELLAR MOTOR SWITCH PROTEIN FLIG"/>
    <property type="match status" value="1"/>
</dbReference>
<reference evidence="14" key="1">
    <citation type="submission" date="2023-12" db="EMBL/GenBank/DDBJ databases">
        <title>Novel isolates from deep terrestrial aquifers shed light on the physiology and ecology of the class Limnochordia.</title>
        <authorList>
            <person name="Karnachuk O.V."/>
            <person name="Lukina A.P."/>
            <person name="Avakyan M.R."/>
            <person name="Kadnikov V."/>
            <person name="Begmatov S."/>
            <person name="Beletsky A.V."/>
            <person name="Mardanov A.V."/>
            <person name="Ravin N.V."/>
        </authorList>
    </citation>
    <scope>NUCLEOTIDE SEQUENCE [LARGE SCALE GENOMIC DNA]</scope>
    <source>
        <strain evidence="14">LN</strain>
    </source>
</reference>
<comment type="similarity">
    <text evidence="3">Belongs to the FliG family.</text>
</comment>
<keyword evidence="5" id="KW-1003">Cell membrane</keyword>
<keyword evidence="9" id="KW-0975">Bacterial flagellum</keyword>
<evidence type="ECO:0000313" key="13">
    <source>
        <dbReference type="EMBL" id="WRP13340.1"/>
    </source>
</evidence>
<evidence type="ECO:0000259" key="11">
    <source>
        <dbReference type="Pfam" id="PF14841"/>
    </source>
</evidence>
<protein>
    <recommendedName>
        <fullName evidence="4">Flagellar motor switch protein FliG</fullName>
    </recommendedName>
</protein>
<keyword evidence="14" id="KW-1185">Reference proteome</keyword>